<keyword evidence="3" id="KW-0496">Mitochondrion</keyword>
<accession>A0AA40CH21</accession>
<organism evidence="5 6">
    <name type="scientific">Bombardia bombarda</name>
    <dbReference type="NCBI Taxonomy" id="252184"/>
    <lineage>
        <taxon>Eukaryota</taxon>
        <taxon>Fungi</taxon>
        <taxon>Dikarya</taxon>
        <taxon>Ascomycota</taxon>
        <taxon>Pezizomycotina</taxon>
        <taxon>Sordariomycetes</taxon>
        <taxon>Sordariomycetidae</taxon>
        <taxon>Sordariales</taxon>
        <taxon>Lasiosphaeriaceae</taxon>
        <taxon>Bombardia</taxon>
    </lineage>
</organism>
<evidence type="ECO:0000256" key="1">
    <source>
        <dbReference type="ARBA" id="ARBA00004173"/>
    </source>
</evidence>
<evidence type="ECO:0000256" key="3">
    <source>
        <dbReference type="ARBA" id="ARBA00023128"/>
    </source>
</evidence>
<evidence type="ECO:0000256" key="4">
    <source>
        <dbReference type="ARBA" id="ARBA00049984"/>
    </source>
</evidence>
<comment type="caution">
    <text evidence="5">The sequence shown here is derived from an EMBL/GenBank/DDBJ whole genome shotgun (WGS) entry which is preliminary data.</text>
</comment>
<dbReference type="PANTHER" id="PTHR21192">
    <property type="entry name" value="NUCLEAR PROTEIN E3-3"/>
    <property type="match status" value="1"/>
</dbReference>
<sequence length="250" mass="27248">MTIATIRSTMCLRAASRTLQRVESCSNTITSTRQLWLRRQSSSLQHHSNYTTPIRSAVFLPNSSSSSSHAFHTTAAQRNTMGHNNERVPDQAPTTDFGRMDMLGQTPTPSTSVDVCMHDGFAFNSGVHIDGGDGALLVGGEAFAWRPWREGHKLLNAKGQWDLPAEALGLLGLVWPRPDLLIIGMGKEIRPMSPETKRLISSLGMRVDILDTRNAASQFNLLATERGVDNVAAALIPIGWREGVGAEKSS</sequence>
<dbReference type="InterPro" id="IPR007523">
    <property type="entry name" value="NDUFAF3/AAMDC"/>
</dbReference>
<dbReference type="Pfam" id="PF04430">
    <property type="entry name" value="DUF498"/>
    <property type="match status" value="1"/>
</dbReference>
<name>A0AA40CH21_9PEZI</name>
<gene>
    <name evidence="5" type="ORF">B0T17DRAFT_521081</name>
</gene>
<comment type="similarity">
    <text evidence="4">Belongs to the NDUFAF3 family.</text>
</comment>
<dbReference type="Proteomes" id="UP001174934">
    <property type="component" value="Unassembled WGS sequence"/>
</dbReference>
<keyword evidence="6" id="KW-1185">Reference proteome</keyword>
<evidence type="ECO:0000313" key="5">
    <source>
        <dbReference type="EMBL" id="KAK0637223.1"/>
    </source>
</evidence>
<evidence type="ECO:0000313" key="6">
    <source>
        <dbReference type="Proteomes" id="UP001174934"/>
    </source>
</evidence>
<dbReference type="AlphaFoldDB" id="A0AA40CH21"/>
<dbReference type="SUPFAM" id="SSF64076">
    <property type="entry name" value="MTH938-like"/>
    <property type="match status" value="1"/>
</dbReference>
<dbReference type="FunFam" id="3.40.1230.10:FF:000005">
    <property type="entry name" value="NADH dehydrogenase [ubiquinone]alpha subcomplex assembly factor"/>
    <property type="match status" value="1"/>
</dbReference>
<reference evidence="5" key="1">
    <citation type="submission" date="2023-06" db="EMBL/GenBank/DDBJ databases">
        <title>Genome-scale phylogeny and comparative genomics of the fungal order Sordariales.</title>
        <authorList>
            <consortium name="Lawrence Berkeley National Laboratory"/>
            <person name="Hensen N."/>
            <person name="Bonometti L."/>
            <person name="Westerberg I."/>
            <person name="Brannstrom I.O."/>
            <person name="Guillou S."/>
            <person name="Cros-Aarteil S."/>
            <person name="Calhoun S."/>
            <person name="Haridas S."/>
            <person name="Kuo A."/>
            <person name="Mondo S."/>
            <person name="Pangilinan J."/>
            <person name="Riley R."/>
            <person name="LaButti K."/>
            <person name="Andreopoulos B."/>
            <person name="Lipzen A."/>
            <person name="Chen C."/>
            <person name="Yanf M."/>
            <person name="Daum C."/>
            <person name="Ng V."/>
            <person name="Clum A."/>
            <person name="Steindorff A."/>
            <person name="Ohm R."/>
            <person name="Martin F."/>
            <person name="Silar P."/>
            <person name="Natvig D."/>
            <person name="Lalanne C."/>
            <person name="Gautier V."/>
            <person name="Ament-velasquez S.L."/>
            <person name="Kruys A."/>
            <person name="Hutchinson M.I."/>
            <person name="Powell A.J."/>
            <person name="Barry K."/>
            <person name="Miller A.N."/>
            <person name="Grigoriev I.V."/>
            <person name="Debuchy R."/>
            <person name="Gladieux P."/>
            <person name="Thoren M.H."/>
            <person name="Johannesson H."/>
        </authorList>
    </citation>
    <scope>NUCLEOTIDE SEQUENCE</scope>
    <source>
        <strain evidence="5">SMH3391-2</strain>
    </source>
</reference>
<protein>
    <recommendedName>
        <fullName evidence="2">NADH dehydrogenase [ubiquinone] 1 alpha subcomplex assembly factor 3</fullName>
    </recommendedName>
</protein>
<proteinExistence type="inferred from homology"/>
<dbReference type="InterPro" id="IPR036748">
    <property type="entry name" value="MTH938-like_sf"/>
</dbReference>
<dbReference type="InterPro" id="IPR034095">
    <property type="entry name" value="NDUF3"/>
</dbReference>
<dbReference type="PANTHER" id="PTHR21192:SF2">
    <property type="entry name" value="NADH DEHYDROGENASE [UBIQUINONE] 1 ALPHA SUBCOMPLEX ASSEMBLY FACTOR 3"/>
    <property type="match status" value="1"/>
</dbReference>
<dbReference type="GO" id="GO:0005743">
    <property type="term" value="C:mitochondrial inner membrane"/>
    <property type="evidence" value="ECO:0007669"/>
    <property type="project" value="TreeGrafter"/>
</dbReference>
<comment type="subcellular location">
    <subcellularLocation>
        <location evidence="1">Mitochondrion</location>
    </subcellularLocation>
</comment>
<evidence type="ECO:0000256" key="2">
    <source>
        <dbReference type="ARBA" id="ARBA00021776"/>
    </source>
</evidence>
<dbReference type="Gene3D" id="3.40.1230.10">
    <property type="entry name" value="MTH938-like"/>
    <property type="match status" value="1"/>
</dbReference>
<dbReference type="EMBL" id="JAULSR010000001">
    <property type="protein sequence ID" value="KAK0637223.1"/>
    <property type="molecule type" value="Genomic_DNA"/>
</dbReference>
<dbReference type="CDD" id="cd05125">
    <property type="entry name" value="Mth938_2P1-like"/>
    <property type="match status" value="1"/>
</dbReference>
<dbReference type="GO" id="GO:0032981">
    <property type="term" value="P:mitochondrial respiratory chain complex I assembly"/>
    <property type="evidence" value="ECO:0007669"/>
    <property type="project" value="InterPro"/>
</dbReference>